<dbReference type="OMA" id="SPLHWET"/>
<protein>
    <recommendedName>
        <fullName evidence="4">Ch34 protein</fullName>
    </recommendedName>
</protein>
<dbReference type="Proteomes" id="UP000007259">
    <property type="component" value="Chromosome 33"/>
</dbReference>
<gene>
    <name evidence="2" type="ORF">LMXM_33_0530</name>
</gene>
<evidence type="ECO:0000313" key="2">
    <source>
        <dbReference type="EMBL" id="CBZ30191.1"/>
    </source>
</evidence>
<evidence type="ECO:0000256" key="1">
    <source>
        <dbReference type="SAM" id="MobiDB-lite"/>
    </source>
</evidence>
<dbReference type="VEuPathDB" id="TriTrypDB:LmxM.33.0530"/>
<organism evidence="2 3">
    <name type="scientific">Leishmania mexicana (strain MHOM/GT/2001/U1103)</name>
    <dbReference type="NCBI Taxonomy" id="929439"/>
    <lineage>
        <taxon>Eukaryota</taxon>
        <taxon>Discoba</taxon>
        <taxon>Euglenozoa</taxon>
        <taxon>Kinetoplastea</taxon>
        <taxon>Metakinetoplastina</taxon>
        <taxon>Trypanosomatida</taxon>
        <taxon>Trypanosomatidae</taxon>
        <taxon>Leishmaniinae</taxon>
        <taxon>Leishmania</taxon>
    </lineage>
</organism>
<feature type="region of interest" description="Disordered" evidence="1">
    <location>
        <begin position="380"/>
        <end position="437"/>
    </location>
</feature>
<keyword evidence="3" id="KW-1185">Reference proteome</keyword>
<feature type="compositionally biased region" description="Basic and acidic residues" evidence="1">
    <location>
        <begin position="57"/>
        <end position="72"/>
    </location>
</feature>
<feature type="region of interest" description="Disordered" evidence="1">
    <location>
        <begin position="233"/>
        <end position="263"/>
    </location>
</feature>
<dbReference type="OrthoDB" id="265987at2759"/>
<feature type="compositionally biased region" description="Basic and acidic residues" evidence="1">
    <location>
        <begin position="25"/>
        <end position="40"/>
    </location>
</feature>
<dbReference type="KEGG" id="lmi:LMXM_33_0530"/>
<evidence type="ECO:0008006" key="4">
    <source>
        <dbReference type="Google" id="ProtNLM"/>
    </source>
</evidence>
<dbReference type="RefSeq" id="XP_003878639.1">
    <property type="nucleotide sequence ID" value="XM_003878590.1"/>
</dbReference>
<dbReference type="PhylomeDB" id="E9B4M2"/>
<feature type="compositionally biased region" description="Basic and acidic residues" evidence="1">
    <location>
        <begin position="403"/>
        <end position="413"/>
    </location>
</feature>
<evidence type="ECO:0000313" key="3">
    <source>
        <dbReference type="Proteomes" id="UP000007259"/>
    </source>
</evidence>
<reference evidence="2 3" key="1">
    <citation type="journal article" date="2011" name="Genome Res.">
        <title>Chromosome and gene copy number variation allow major structural change between species and strains of Leishmania.</title>
        <authorList>
            <person name="Rogers M.B."/>
            <person name="Hilley J.D."/>
            <person name="Dickens N.J."/>
            <person name="Wilkes J."/>
            <person name="Bates P.A."/>
            <person name="Depledge D.P."/>
            <person name="Harris D."/>
            <person name="Her Y."/>
            <person name="Herzyk P."/>
            <person name="Imamura H."/>
            <person name="Otto T.D."/>
            <person name="Sanders M."/>
            <person name="Seeger K."/>
            <person name="Dujardin J.C."/>
            <person name="Berriman M."/>
            <person name="Smith D.F."/>
            <person name="Hertz-Fowler C."/>
            <person name="Mottram J.C."/>
        </authorList>
    </citation>
    <scope>NUCLEOTIDE SEQUENCE [LARGE SCALE GENOMIC DNA]</scope>
    <source>
        <strain evidence="2 3">MHOM/GT/2001/U1103</strain>
    </source>
</reference>
<dbReference type="EMBL" id="FR799586">
    <property type="protein sequence ID" value="CBZ30191.1"/>
    <property type="molecule type" value="Genomic_DNA"/>
</dbReference>
<feature type="region of interest" description="Disordered" evidence="1">
    <location>
        <begin position="1"/>
        <end position="184"/>
    </location>
</feature>
<proteinExistence type="predicted"/>
<dbReference type="AlphaFoldDB" id="E9B4M2"/>
<feature type="region of interest" description="Disordered" evidence="1">
    <location>
        <begin position="450"/>
        <end position="490"/>
    </location>
</feature>
<name>E9B4M2_LEIMU</name>
<dbReference type="GeneID" id="13452246"/>
<accession>E9B4M2</accession>
<sequence>MVTQGEGGCARCPSTAQVEEVPPTPKDESGKTLPADDARVLQRVPPPPPPAASTDSVTRKEPNRESEQRGVDEADQAQHGATDNAEQKVSVAAAKEDEEATEEKEPNLLAGMIRSQQEDQQRYPTALSIDADKDAPVEMGMGKDGSPSAAGAETHAKEGPKTSSPPPPEMVNDMNPNAYDVDEANPASEMPMAATVAPEQVDSPTSSSGEKIFQHYKSSALNKTEALHGISPEEVGGFINPITPEQQPQGAQEMDPNGIQSSPLACPIQELSQVEPISWSKASLLEGSPLHWETSHGADVSPRVYRPLRLGTDVLRHKRYANASNAADKIGTAAALSEFGSEETEVDDQGVACGLGDVVERPIAFTATSEVELECEAVEASNDEEGTLSMDKDRVYTMDNTDAEDRSQPRRTVESSAALGAPIEAADKHTVSSEQHAAFAMLTAEKSAWTGAEAPRRMPPPPPYHHSDEARDTQPPSRSAPPSILSPPPA</sequence>